<evidence type="ECO:0000256" key="9">
    <source>
        <dbReference type="ARBA" id="ARBA00023150"/>
    </source>
</evidence>
<protein>
    <recommendedName>
        <fullName evidence="11">Molybdopterin molybdenumtransferase</fullName>
        <ecNumber evidence="11">2.10.1.1</ecNumber>
    </recommendedName>
</protein>
<comment type="cofactor">
    <cofactor evidence="1 11">
        <name>Mg(2+)</name>
        <dbReference type="ChEBI" id="CHEBI:18420"/>
    </cofactor>
</comment>
<evidence type="ECO:0000256" key="7">
    <source>
        <dbReference type="ARBA" id="ARBA00022723"/>
    </source>
</evidence>
<keyword evidence="5 11" id="KW-0500">Molybdenum</keyword>
<comment type="caution">
    <text evidence="13">The sequence shown here is derived from an EMBL/GenBank/DDBJ whole genome shotgun (WGS) entry which is preliminary data.</text>
</comment>
<dbReference type="RefSeq" id="WP_107152861.1">
    <property type="nucleotide sequence ID" value="NZ_PYUC01000012.1"/>
</dbReference>
<dbReference type="Pfam" id="PF00994">
    <property type="entry name" value="MoCF_biosynth"/>
    <property type="match status" value="1"/>
</dbReference>
<dbReference type="Pfam" id="PF03453">
    <property type="entry name" value="MoeA_N"/>
    <property type="match status" value="1"/>
</dbReference>
<dbReference type="InterPro" id="IPR036688">
    <property type="entry name" value="MoeA_C_domain_IV_sf"/>
</dbReference>
<feature type="domain" description="MoaB/Mog" evidence="12">
    <location>
        <begin position="222"/>
        <end position="371"/>
    </location>
</feature>
<reference evidence="13 14" key="1">
    <citation type="submission" date="2018-03" db="EMBL/GenBank/DDBJ databases">
        <title>Whole genome analyses suggest that Burkholderia sensu lato contains two further novel genera in the rhizoxinica-symbiotica group Mycetohabitans gen. nov., and Trinickia gen. nov.: implications for the evolution of diazotrophy and nodulation in the Burkholderiaceae.</title>
        <authorList>
            <person name="Estrada De Los Santos P."/>
            <person name="Palmer M."/>
            <person name="Chavez-Ramirez B."/>
            <person name="Steenkamp E.T."/>
            <person name="Hirsch A.M."/>
            <person name="Manyaka P."/>
            <person name="Maluk M."/>
            <person name="Lafos M."/>
            <person name="Crook M."/>
            <person name="Gross E."/>
            <person name="Simon M.F."/>
            <person name="Bueno Dos Reis Junior F."/>
            <person name="Poole P.S."/>
            <person name="Venter S.N."/>
            <person name="James E.K."/>
        </authorList>
    </citation>
    <scope>NUCLEOTIDE SEQUENCE [LARGE SCALE GENOMIC DNA]</scope>
    <source>
        <strain evidence="13 14">JPY-366</strain>
    </source>
</reference>
<dbReference type="SMART" id="SM00852">
    <property type="entry name" value="MoCF_biosynth"/>
    <property type="match status" value="1"/>
</dbReference>
<dbReference type="Proteomes" id="UP000240638">
    <property type="component" value="Unassembled WGS sequence"/>
</dbReference>
<evidence type="ECO:0000256" key="6">
    <source>
        <dbReference type="ARBA" id="ARBA00022679"/>
    </source>
</evidence>
<dbReference type="PANTHER" id="PTHR10192">
    <property type="entry name" value="MOLYBDOPTERIN BIOSYNTHESIS PROTEIN"/>
    <property type="match status" value="1"/>
</dbReference>
<dbReference type="AlphaFoldDB" id="A0A2T3XPM1"/>
<evidence type="ECO:0000313" key="13">
    <source>
        <dbReference type="EMBL" id="PTB18392.1"/>
    </source>
</evidence>
<dbReference type="Gene3D" id="2.170.190.11">
    <property type="entry name" value="Molybdopterin biosynthesis moea protein, domain 3"/>
    <property type="match status" value="1"/>
</dbReference>
<accession>A0A2T3XPM1</accession>
<sequence length="460" mass="47710">MTTSDNISSCISEHDAQALPVGAAQAVVRRWAEPVAAAERVALRASLGRVLAEDVVSPIDVPAHDNAAMDGYAFDGAIVDEAAAGPRGASAAKRDGGADAADGAASAAAQQLTLEVAGQAFAGHPFAGALAARQCVRIMTGAPMPSGCDTVVPQEWVAVSGKQVAFDPRRIARGANRRSAGEDLARGQPALRAGRIIRSSDVGLLASLGIAEVAVRRRLRVAFFSTGDELRSIGEPLAAGTVYDSNRYTIAAMLARLGVDALDLGIVRDEPAALEAAFRSAAQSADVVLSSGGVSVGEADFTRRMFEKLGDVAFWHLAMRPGRPLAFGRLWPNGASGRQSGERPALFFGLPGNPVAVMATFYQIVREALLSLSGADAAAPLTLAAAATVTLKKRAGRTEYLRGIASRGADGAWRVAPTRTQSSGALSSMSEANCFIVLAHERGDVIAGELVDIMPFEGLI</sequence>
<dbReference type="InterPro" id="IPR005110">
    <property type="entry name" value="MoeA_linker/N"/>
</dbReference>
<dbReference type="InterPro" id="IPR036135">
    <property type="entry name" value="MoeA_linker/N_sf"/>
</dbReference>
<keyword evidence="7 11" id="KW-0479">Metal-binding</keyword>
<dbReference type="Gene3D" id="3.40.980.10">
    <property type="entry name" value="MoaB/Mog-like domain"/>
    <property type="match status" value="1"/>
</dbReference>
<evidence type="ECO:0000256" key="5">
    <source>
        <dbReference type="ARBA" id="ARBA00022505"/>
    </source>
</evidence>
<dbReference type="InterPro" id="IPR038987">
    <property type="entry name" value="MoeA-like"/>
</dbReference>
<comment type="catalytic activity">
    <reaction evidence="10">
        <text>adenylyl-molybdopterin + molybdate = Mo-molybdopterin + AMP + H(+)</text>
        <dbReference type="Rhea" id="RHEA:35047"/>
        <dbReference type="ChEBI" id="CHEBI:15378"/>
        <dbReference type="ChEBI" id="CHEBI:36264"/>
        <dbReference type="ChEBI" id="CHEBI:62727"/>
        <dbReference type="ChEBI" id="CHEBI:71302"/>
        <dbReference type="ChEBI" id="CHEBI:456215"/>
        <dbReference type="EC" id="2.10.1.1"/>
    </reaction>
</comment>
<evidence type="ECO:0000256" key="1">
    <source>
        <dbReference type="ARBA" id="ARBA00001946"/>
    </source>
</evidence>
<evidence type="ECO:0000313" key="14">
    <source>
        <dbReference type="Proteomes" id="UP000240638"/>
    </source>
</evidence>
<gene>
    <name evidence="13" type="ORF">C9I57_22590</name>
</gene>
<proteinExistence type="inferred from homology"/>
<dbReference type="SUPFAM" id="SSF63882">
    <property type="entry name" value="MoeA N-terminal region -like"/>
    <property type="match status" value="1"/>
</dbReference>
<name>A0A2T3XPM1_9BURK</name>
<dbReference type="GO" id="GO:0005829">
    <property type="term" value="C:cytosol"/>
    <property type="evidence" value="ECO:0007669"/>
    <property type="project" value="TreeGrafter"/>
</dbReference>
<dbReference type="FunFam" id="3.40.980.10:FF:000004">
    <property type="entry name" value="Molybdopterin molybdenumtransferase"/>
    <property type="match status" value="1"/>
</dbReference>
<comment type="pathway">
    <text evidence="3 11">Cofactor biosynthesis; molybdopterin biosynthesis.</text>
</comment>
<evidence type="ECO:0000256" key="11">
    <source>
        <dbReference type="RuleBase" id="RU365090"/>
    </source>
</evidence>
<dbReference type="PANTHER" id="PTHR10192:SF5">
    <property type="entry name" value="GEPHYRIN"/>
    <property type="match status" value="1"/>
</dbReference>
<dbReference type="CDD" id="cd00887">
    <property type="entry name" value="MoeA"/>
    <property type="match status" value="1"/>
</dbReference>
<evidence type="ECO:0000256" key="2">
    <source>
        <dbReference type="ARBA" id="ARBA00002901"/>
    </source>
</evidence>
<dbReference type="SUPFAM" id="SSF63867">
    <property type="entry name" value="MoeA C-terminal domain-like"/>
    <property type="match status" value="1"/>
</dbReference>
<dbReference type="UniPathway" id="UPA00344"/>
<dbReference type="InterPro" id="IPR005111">
    <property type="entry name" value="MoeA_C_domain_IV"/>
</dbReference>
<comment type="function">
    <text evidence="2 11">Catalyzes the insertion of molybdate into adenylated molybdopterin with the concomitant release of AMP.</text>
</comment>
<dbReference type="EMBL" id="PYUC01000012">
    <property type="protein sequence ID" value="PTB18392.1"/>
    <property type="molecule type" value="Genomic_DNA"/>
</dbReference>
<comment type="similarity">
    <text evidence="4 11">Belongs to the MoeA family.</text>
</comment>
<dbReference type="Pfam" id="PF03454">
    <property type="entry name" value="MoeA_C"/>
    <property type="match status" value="1"/>
</dbReference>
<dbReference type="SUPFAM" id="SSF53218">
    <property type="entry name" value="Molybdenum cofactor biosynthesis proteins"/>
    <property type="match status" value="1"/>
</dbReference>
<evidence type="ECO:0000256" key="3">
    <source>
        <dbReference type="ARBA" id="ARBA00005046"/>
    </source>
</evidence>
<evidence type="ECO:0000256" key="4">
    <source>
        <dbReference type="ARBA" id="ARBA00010763"/>
    </source>
</evidence>
<dbReference type="GO" id="GO:0046872">
    <property type="term" value="F:metal ion binding"/>
    <property type="evidence" value="ECO:0007669"/>
    <property type="project" value="UniProtKB-UniRule"/>
</dbReference>
<dbReference type="GO" id="GO:0006777">
    <property type="term" value="P:Mo-molybdopterin cofactor biosynthetic process"/>
    <property type="evidence" value="ECO:0007669"/>
    <property type="project" value="UniProtKB-UniRule"/>
</dbReference>
<evidence type="ECO:0000256" key="10">
    <source>
        <dbReference type="ARBA" id="ARBA00047317"/>
    </source>
</evidence>
<dbReference type="NCBIfam" id="NF045515">
    <property type="entry name" value="Glp_gephyrin"/>
    <property type="match status" value="1"/>
</dbReference>
<dbReference type="GO" id="GO:0061599">
    <property type="term" value="F:molybdopterin molybdotransferase activity"/>
    <property type="evidence" value="ECO:0007669"/>
    <property type="project" value="UniProtKB-UniRule"/>
</dbReference>
<dbReference type="InterPro" id="IPR001453">
    <property type="entry name" value="MoaB/Mog_dom"/>
</dbReference>
<keyword evidence="6 11" id="KW-0808">Transferase</keyword>
<dbReference type="NCBIfam" id="TIGR00177">
    <property type="entry name" value="molyb_syn"/>
    <property type="match status" value="1"/>
</dbReference>
<dbReference type="EC" id="2.10.1.1" evidence="11"/>
<dbReference type="Gene3D" id="3.90.105.10">
    <property type="entry name" value="Molybdopterin biosynthesis moea protein, domain 2"/>
    <property type="match status" value="1"/>
</dbReference>
<dbReference type="Gene3D" id="2.40.340.10">
    <property type="entry name" value="MoeA, C-terminal, domain IV"/>
    <property type="match status" value="1"/>
</dbReference>
<dbReference type="InterPro" id="IPR036425">
    <property type="entry name" value="MoaB/Mog-like_dom_sf"/>
</dbReference>
<keyword evidence="9 11" id="KW-0501">Molybdenum cofactor biosynthesis</keyword>
<keyword evidence="8 11" id="KW-0460">Magnesium</keyword>
<evidence type="ECO:0000256" key="8">
    <source>
        <dbReference type="ARBA" id="ARBA00022842"/>
    </source>
</evidence>
<evidence type="ECO:0000259" key="12">
    <source>
        <dbReference type="SMART" id="SM00852"/>
    </source>
</evidence>
<organism evidence="13 14">
    <name type="scientific">Trinickia symbiotica</name>
    <dbReference type="NCBI Taxonomy" id="863227"/>
    <lineage>
        <taxon>Bacteria</taxon>
        <taxon>Pseudomonadati</taxon>
        <taxon>Pseudomonadota</taxon>
        <taxon>Betaproteobacteria</taxon>
        <taxon>Burkholderiales</taxon>
        <taxon>Burkholderiaceae</taxon>
        <taxon>Trinickia</taxon>
    </lineage>
</organism>